<name>A0A383VYR9_TETOB</name>
<dbReference type="EC" id="2.7.4.9" evidence="3"/>
<feature type="domain" description="Thymidylate kinase-like" evidence="10">
    <location>
        <begin position="14"/>
        <end position="194"/>
    </location>
</feature>
<evidence type="ECO:0000256" key="4">
    <source>
        <dbReference type="ARBA" id="ARBA00017144"/>
    </source>
</evidence>
<gene>
    <name evidence="11" type="ORF">BQ4739_LOCUS10176</name>
</gene>
<dbReference type="PANTHER" id="PTHR10344">
    <property type="entry name" value="THYMIDYLATE KINASE"/>
    <property type="match status" value="1"/>
</dbReference>
<evidence type="ECO:0000256" key="8">
    <source>
        <dbReference type="ARBA" id="ARBA00022777"/>
    </source>
</evidence>
<evidence type="ECO:0000256" key="3">
    <source>
        <dbReference type="ARBA" id="ARBA00012980"/>
    </source>
</evidence>
<dbReference type="GO" id="GO:0006233">
    <property type="term" value="P:dTDP biosynthetic process"/>
    <property type="evidence" value="ECO:0007669"/>
    <property type="project" value="InterPro"/>
</dbReference>
<reference evidence="11 12" key="1">
    <citation type="submission" date="2016-10" db="EMBL/GenBank/DDBJ databases">
        <authorList>
            <person name="Cai Z."/>
        </authorList>
    </citation>
    <scope>NUCLEOTIDE SEQUENCE [LARGE SCALE GENOMIC DNA]</scope>
</reference>
<dbReference type="GO" id="GO:0004550">
    <property type="term" value="F:nucleoside diphosphate kinase activity"/>
    <property type="evidence" value="ECO:0007669"/>
    <property type="project" value="TreeGrafter"/>
</dbReference>
<dbReference type="Gene3D" id="3.40.50.300">
    <property type="entry name" value="P-loop containing nucleotide triphosphate hydrolases"/>
    <property type="match status" value="1"/>
</dbReference>
<evidence type="ECO:0000313" key="11">
    <source>
        <dbReference type="EMBL" id="SZX69914.1"/>
    </source>
</evidence>
<dbReference type="InterPro" id="IPR039430">
    <property type="entry name" value="Thymidylate_kin-like_dom"/>
</dbReference>
<evidence type="ECO:0000256" key="5">
    <source>
        <dbReference type="ARBA" id="ARBA00022679"/>
    </source>
</evidence>
<dbReference type="GO" id="GO:0004798">
    <property type="term" value="F:dTMP kinase activity"/>
    <property type="evidence" value="ECO:0007669"/>
    <property type="project" value="UniProtKB-EC"/>
</dbReference>
<dbReference type="InterPro" id="IPR018095">
    <property type="entry name" value="Thymidylate_kin_CS"/>
</dbReference>
<sequence length="239" mass="26087">MQQQQGPRGAFILFEGVDRCGKSTQTSLLAKALQSKGVAVESWNFPDRKNTVTGHAINEYLAGKQDHNDRAIHLLFSANRWEKSDALLRALHSGTSLVVDRYAYSGVAYSAAKALPGMDAAWCKAPDAGLPAPDLVVYLELDNAAAAARAGFGGERYEKAEFQDRVRAAFQQLKEPSWLVVDASQSVEQIHEQILAEALQVVRRCKEGQPIQQLWGAAAAAAGEDRTPLAEQQQQQQAE</sequence>
<keyword evidence="5" id="KW-0808">Transferase</keyword>
<keyword evidence="7" id="KW-0547">Nucleotide-binding</keyword>
<dbReference type="FunFam" id="3.40.50.300:FF:000679">
    <property type="entry name" value="Thymidylate kinase"/>
    <property type="match status" value="1"/>
</dbReference>
<dbReference type="GO" id="GO:0006235">
    <property type="term" value="P:dTTP biosynthetic process"/>
    <property type="evidence" value="ECO:0007669"/>
    <property type="project" value="TreeGrafter"/>
</dbReference>
<keyword evidence="9" id="KW-0067">ATP-binding</keyword>
<dbReference type="GO" id="GO:0005829">
    <property type="term" value="C:cytosol"/>
    <property type="evidence" value="ECO:0007669"/>
    <property type="project" value="TreeGrafter"/>
</dbReference>
<dbReference type="PANTHER" id="PTHR10344:SF1">
    <property type="entry name" value="THYMIDYLATE KINASE"/>
    <property type="match status" value="1"/>
</dbReference>
<dbReference type="GO" id="GO:0005634">
    <property type="term" value="C:nucleus"/>
    <property type="evidence" value="ECO:0007669"/>
    <property type="project" value="TreeGrafter"/>
</dbReference>
<comment type="similarity">
    <text evidence="2">Belongs to the thymidylate kinase family.</text>
</comment>
<dbReference type="PROSITE" id="PS01331">
    <property type="entry name" value="THYMIDYLATE_KINASE"/>
    <property type="match status" value="1"/>
</dbReference>
<dbReference type="EMBL" id="FNXT01000963">
    <property type="protein sequence ID" value="SZX69914.1"/>
    <property type="molecule type" value="Genomic_DNA"/>
</dbReference>
<dbReference type="OrthoDB" id="425602at2759"/>
<dbReference type="STRING" id="3088.A0A383VYR9"/>
<keyword evidence="6" id="KW-0545">Nucleotide biosynthesis</keyword>
<evidence type="ECO:0000313" key="12">
    <source>
        <dbReference type="Proteomes" id="UP000256970"/>
    </source>
</evidence>
<evidence type="ECO:0000256" key="7">
    <source>
        <dbReference type="ARBA" id="ARBA00022741"/>
    </source>
</evidence>
<dbReference type="GO" id="GO:0005524">
    <property type="term" value="F:ATP binding"/>
    <property type="evidence" value="ECO:0007669"/>
    <property type="project" value="UniProtKB-KW"/>
</dbReference>
<dbReference type="HAMAP" id="MF_00165">
    <property type="entry name" value="Thymidylate_kinase"/>
    <property type="match status" value="1"/>
</dbReference>
<evidence type="ECO:0000256" key="1">
    <source>
        <dbReference type="ARBA" id="ARBA00004992"/>
    </source>
</evidence>
<dbReference type="Pfam" id="PF02223">
    <property type="entry name" value="Thymidylate_kin"/>
    <property type="match status" value="1"/>
</dbReference>
<dbReference type="GO" id="GO:0006227">
    <property type="term" value="P:dUDP biosynthetic process"/>
    <property type="evidence" value="ECO:0007669"/>
    <property type="project" value="TreeGrafter"/>
</dbReference>
<evidence type="ECO:0000256" key="6">
    <source>
        <dbReference type="ARBA" id="ARBA00022727"/>
    </source>
</evidence>
<organism evidence="11 12">
    <name type="scientific">Tetradesmus obliquus</name>
    <name type="common">Green alga</name>
    <name type="synonym">Acutodesmus obliquus</name>
    <dbReference type="NCBI Taxonomy" id="3088"/>
    <lineage>
        <taxon>Eukaryota</taxon>
        <taxon>Viridiplantae</taxon>
        <taxon>Chlorophyta</taxon>
        <taxon>core chlorophytes</taxon>
        <taxon>Chlorophyceae</taxon>
        <taxon>CS clade</taxon>
        <taxon>Sphaeropleales</taxon>
        <taxon>Scenedesmaceae</taxon>
        <taxon>Tetradesmus</taxon>
    </lineage>
</organism>
<dbReference type="InterPro" id="IPR027417">
    <property type="entry name" value="P-loop_NTPase"/>
</dbReference>
<keyword evidence="8" id="KW-0418">Kinase</keyword>
<protein>
    <recommendedName>
        <fullName evidence="4">Thymidylate kinase</fullName>
        <ecNumber evidence="3">2.7.4.9</ecNumber>
    </recommendedName>
</protein>
<dbReference type="AlphaFoldDB" id="A0A383VYR9"/>
<dbReference type="Proteomes" id="UP000256970">
    <property type="component" value="Unassembled WGS sequence"/>
</dbReference>
<dbReference type="CDD" id="cd01672">
    <property type="entry name" value="TMPK"/>
    <property type="match status" value="1"/>
</dbReference>
<evidence type="ECO:0000256" key="9">
    <source>
        <dbReference type="ARBA" id="ARBA00022840"/>
    </source>
</evidence>
<comment type="pathway">
    <text evidence="1">Pyrimidine metabolism; dTTP biosynthesis.</text>
</comment>
<dbReference type="InterPro" id="IPR018094">
    <property type="entry name" value="Thymidylate_kinase"/>
</dbReference>
<proteinExistence type="inferred from homology"/>
<accession>A0A383VYR9</accession>
<dbReference type="GO" id="GO:0005739">
    <property type="term" value="C:mitochondrion"/>
    <property type="evidence" value="ECO:0007669"/>
    <property type="project" value="TreeGrafter"/>
</dbReference>
<dbReference type="NCBIfam" id="TIGR00041">
    <property type="entry name" value="DTMP_kinase"/>
    <property type="match status" value="1"/>
</dbReference>
<evidence type="ECO:0000256" key="2">
    <source>
        <dbReference type="ARBA" id="ARBA00009776"/>
    </source>
</evidence>
<dbReference type="SUPFAM" id="SSF52540">
    <property type="entry name" value="P-loop containing nucleoside triphosphate hydrolases"/>
    <property type="match status" value="1"/>
</dbReference>
<evidence type="ECO:0000259" key="10">
    <source>
        <dbReference type="Pfam" id="PF02223"/>
    </source>
</evidence>
<keyword evidence="12" id="KW-1185">Reference proteome</keyword>